<sequence length="60" mass="6892">NWLMEGNHVMACKAFKVTLLATGSIFGLPQPAIHKPNIYLFGRRYNNICEDLKGKDEKLW</sequence>
<organism evidence="11 12">
    <name type="scientific">Puccinia triticina (isolate 1-1 / race 1 (BBBD))</name>
    <name type="common">Brown leaf rust fungus</name>
    <dbReference type="NCBI Taxonomy" id="630390"/>
    <lineage>
        <taxon>Eukaryota</taxon>
        <taxon>Fungi</taxon>
        <taxon>Dikarya</taxon>
        <taxon>Basidiomycota</taxon>
        <taxon>Pucciniomycotina</taxon>
        <taxon>Pucciniomycetes</taxon>
        <taxon>Pucciniales</taxon>
        <taxon>Pucciniaceae</taxon>
        <taxon>Puccinia</taxon>
    </lineage>
</organism>
<dbReference type="GO" id="GO:0006397">
    <property type="term" value="P:mRNA processing"/>
    <property type="evidence" value="ECO:0007669"/>
    <property type="project" value="UniProtKB-KW"/>
</dbReference>
<comment type="function">
    <text evidence="9">Processively dephosphorylates Ser-5 of the heptad repeats YSPTSPS in the C-terminal domain of the largest RNA polymerase II subunit (RPB1).</text>
</comment>
<dbReference type="GO" id="GO:0005634">
    <property type="term" value="C:nucleus"/>
    <property type="evidence" value="ECO:0007669"/>
    <property type="project" value="UniProtKB-SubCell"/>
</dbReference>
<evidence type="ECO:0000313" key="12">
    <source>
        <dbReference type="Proteomes" id="UP000005240"/>
    </source>
</evidence>
<keyword evidence="3 9" id="KW-0507">mRNA processing</keyword>
<accession>A0A0C4FBJ4</accession>
<dbReference type="Proteomes" id="UP000005240">
    <property type="component" value="Unassembled WGS sequence"/>
</dbReference>
<gene>
    <name evidence="10" type="ORF">PTTG_10592</name>
</gene>
<evidence type="ECO:0000256" key="9">
    <source>
        <dbReference type="RuleBase" id="RU369031"/>
    </source>
</evidence>
<evidence type="ECO:0000256" key="1">
    <source>
        <dbReference type="ARBA" id="ARBA00004123"/>
    </source>
</evidence>
<proteinExistence type="inferred from homology"/>
<comment type="subunit">
    <text evidence="9">Component of the cleavage and polyadenylation factor (CPF) complex.</text>
</comment>
<comment type="similarity">
    <text evidence="2 9">Belongs to the SSU72 phosphatase family.</text>
</comment>
<dbReference type="OrthoDB" id="57957at2759"/>
<dbReference type="GO" id="GO:0004722">
    <property type="term" value="F:protein serine/threonine phosphatase activity"/>
    <property type="evidence" value="ECO:0007669"/>
    <property type="project" value="UniProtKB-UniRule"/>
</dbReference>
<comment type="function">
    <text evidence="9">Component of the cleavage and polyadenylation factor (CPF) complex, which plays a key role in polyadenylation-dependent pre-mRNA 3'-end formation and cooperates with cleavage factors including the CFIA complex and NAB4/CFIB. SSU72 is required for 3'-end formation of snoRNAs.</text>
</comment>
<evidence type="ECO:0000313" key="10">
    <source>
        <dbReference type="EMBL" id="OAV99073.1"/>
    </source>
</evidence>
<evidence type="ECO:0000256" key="5">
    <source>
        <dbReference type="ARBA" id="ARBA00022912"/>
    </source>
</evidence>
<comment type="subcellular location">
    <subcellularLocation>
        <location evidence="1 9">Nucleus</location>
    </subcellularLocation>
</comment>
<dbReference type="STRING" id="630390.A0A0C4FBJ4"/>
<evidence type="ECO:0000256" key="3">
    <source>
        <dbReference type="ARBA" id="ARBA00022664"/>
    </source>
</evidence>
<keyword evidence="12" id="KW-1185">Reference proteome</keyword>
<keyword evidence="5 9" id="KW-0904">Protein phosphatase</keyword>
<comment type="catalytic activity">
    <reaction evidence="8 9">
        <text>O-phospho-L-threonyl-[protein] + H2O = L-threonyl-[protein] + phosphate</text>
        <dbReference type="Rhea" id="RHEA:47004"/>
        <dbReference type="Rhea" id="RHEA-COMP:11060"/>
        <dbReference type="Rhea" id="RHEA-COMP:11605"/>
        <dbReference type="ChEBI" id="CHEBI:15377"/>
        <dbReference type="ChEBI" id="CHEBI:30013"/>
        <dbReference type="ChEBI" id="CHEBI:43474"/>
        <dbReference type="ChEBI" id="CHEBI:61977"/>
        <dbReference type="EC" id="3.1.3.16"/>
    </reaction>
</comment>
<dbReference type="AlphaFoldDB" id="A0A0C4FBJ4"/>
<evidence type="ECO:0000256" key="2">
    <source>
        <dbReference type="ARBA" id="ARBA00008978"/>
    </source>
</evidence>
<evidence type="ECO:0000256" key="8">
    <source>
        <dbReference type="ARBA" id="ARBA00048336"/>
    </source>
</evidence>
<dbReference type="Gene3D" id="6.10.140.550">
    <property type="match status" value="1"/>
</dbReference>
<reference evidence="11 12" key="3">
    <citation type="journal article" date="2017" name="G3 (Bethesda)">
        <title>Comparative analysis highlights variable genome content of wheat rusts and divergence of the mating loci.</title>
        <authorList>
            <person name="Cuomo C.A."/>
            <person name="Bakkeren G."/>
            <person name="Khalil H.B."/>
            <person name="Panwar V."/>
            <person name="Joly D."/>
            <person name="Linning R."/>
            <person name="Sakthikumar S."/>
            <person name="Song X."/>
            <person name="Adiconis X."/>
            <person name="Fan L."/>
            <person name="Goldberg J.M."/>
            <person name="Levin J.Z."/>
            <person name="Young S."/>
            <person name="Zeng Q."/>
            <person name="Anikster Y."/>
            <person name="Bruce M."/>
            <person name="Wang M."/>
            <person name="Yin C."/>
            <person name="McCallum B."/>
            <person name="Szabo L.J."/>
            <person name="Hulbert S."/>
            <person name="Chen X."/>
            <person name="Fellers J.P."/>
        </authorList>
    </citation>
    <scope>NUCLEOTIDE SEQUENCE</scope>
    <source>
        <strain evidence="11">isolate 1-1 / race 1 (BBBD)</strain>
        <strain evidence="12">Isolate 1-1 / race 1 (BBBD)</strain>
    </source>
</reference>
<dbReference type="VEuPathDB" id="FungiDB:PTTG_10592"/>
<dbReference type="EnsemblFungi" id="PTTG_10592-t43_1">
    <property type="protein sequence ID" value="PTTG_10592-t43_1-p1"/>
    <property type="gene ID" value="PTTG_10592"/>
</dbReference>
<keyword evidence="4 9" id="KW-0378">Hydrolase</keyword>
<dbReference type="EC" id="3.1.3.16" evidence="9"/>
<evidence type="ECO:0000313" key="11">
    <source>
        <dbReference type="EnsemblFungi" id="PTTG_10592-t43_1-p1"/>
    </source>
</evidence>
<evidence type="ECO:0000256" key="7">
    <source>
        <dbReference type="ARBA" id="ARBA00047761"/>
    </source>
</evidence>
<dbReference type="InterPro" id="IPR006811">
    <property type="entry name" value="RNA_pol_II_suA"/>
</dbReference>
<protein>
    <recommendedName>
        <fullName evidence="9">RNA polymerase II subunit A C-terminal domain phosphatase SSU72</fullName>
        <shortName evidence="9">CTD phosphatase SSU72</shortName>
        <ecNumber evidence="9">3.1.3.16</ecNumber>
    </recommendedName>
</protein>
<evidence type="ECO:0000256" key="6">
    <source>
        <dbReference type="ARBA" id="ARBA00023242"/>
    </source>
</evidence>
<dbReference type="EMBL" id="ADAS02000004">
    <property type="protein sequence ID" value="OAV99073.1"/>
    <property type="molecule type" value="Genomic_DNA"/>
</dbReference>
<dbReference type="Pfam" id="PF04722">
    <property type="entry name" value="Ssu72"/>
    <property type="match status" value="1"/>
</dbReference>
<keyword evidence="6 9" id="KW-0539">Nucleus</keyword>
<name>A0A0C4FBJ4_PUCT1</name>
<reference evidence="11" key="4">
    <citation type="submission" date="2025-05" db="UniProtKB">
        <authorList>
            <consortium name="EnsemblFungi"/>
        </authorList>
    </citation>
    <scope>IDENTIFICATION</scope>
    <source>
        <strain evidence="11">isolate 1-1 / race 1 (BBBD)</strain>
    </source>
</reference>
<reference evidence="10" key="1">
    <citation type="submission" date="2009-11" db="EMBL/GenBank/DDBJ databases">
        <authorList>
            <consortium name="The Broad Institute Genome Sequencing Platform"/>
            <person name="Ward D."/>
            <person name="Feldgarden M."/>
            <person name="Earl A."/>
            <person name="Young S.K."/>
            <person name="Zeng Q."/>
            <person name="Koehrsen M."/>
            <person name="Alvarado L."/>
            <person name="Berlin A."/>
            <person name="Bochicchio J."/>
            <person name="Borenstein D."/>
            <person name="Chapman S.B."/>
            <person name="Chen Z."/>
            <person name="Engels R."/>
            <person name="Freedman E."/>
            <person name="Gellesch M."/>
            <person name="Goldberg J."/>
            <person name="Griggs A."/>
            <person name="Gujja S."/>
            <person name="Heilman E."/>
            <person name="Heiman D."/>
            <person name="Hepburn T."/>
            <person name="Howarth C."/>
            <person name="Jen D."/>
            <person name="Larson L."/>
            <person name="Lewis B."/>
            <person name="Mehta T."/>
            <person name="Park D."/>
            <person name="Pearson M."/>
            <person name="Roberts A."/>
            <person name="Saif S."/>
            <person name="Shea T."/>
            <person name="Shenoy N."/>
            <person name="Sisk P."/>
            <person name="Stolte C."/>
            <person name="Sykes S."/>
            <person name="Thomson T."/>
            <person name="Walk T."/>
            <person name="White J."/>
            <person name="Yandava C."/>
            <person name="Izard J."/>
            <person name="Baranova O.V."/>
            <person name="Blanton J.M."/>
            <person name="Tanner A.C."/>
            <person name="Dewhirst F.E."/>
            <person name="Haas B."/>
            <person name="Nusbaum C."/>
            <person name="Birren B."/>
        </authorList>
    </citation>
    <scope>NUCLEOTIDE SEQUENCE [LARGE SCALE GENOMIC DNA]</scope>
    <source>
        <strain evidence="10">1-1 BBBD Race 1</strain>
    </source>
</reference>
<evidence type="ECO:0000256" key="4">
    <source>
        <dbReference type="ARBA" id="ARBA00022801"/>
    </source>
</evidence>
<comment type="catalytic activity">
    <reaction evidence="7 9">
        <text>O-phospho-L-seryl-[protein] + H2O = L-seryl-[protein] + phosphate</text>
        <dbReference type="Rhea" id="RHEA:20629"/>
        <dbReference type="Rhea" id="RHEA-COMP:9863"/>
        <dbReference type="Rhea" id="RHEA-COMP:11604"/>
        <dbReference type="ChEBI" id="CHEBI:15377"/>
        <dbReference type="ChEBI" id="CHEBI:29999"/>
        <dbReference type="ChEBI" id="CHEBI:43474"/>
        <dbReference type="ChEBI" id="CHEBI:83421"/>
        <dbReference type="EC" id="3.1.3.16"/>
    </reaction>
</comment>
<reference evidence="10" key="2">
    <citation type="submission" date="2016-05" db="EMBL/GenBank/DDBJ databases">
        <title>Comparative analysis highlights variable genome content of wheat rusts and divergence of the mating loci.</title>
        <authorList>
            <person name="Cuomo C.A."/>
            <person name="Bakkeren G."/>
            <person name="Szabo L."/>
            <person name="Khalil H."/>
            <person name="Joly D."/>
            <person name="Goldberg J."/>
            <person name="Young S."/>
            <person name="Zeng Q."/>
            <person name="Fellers J."/>
        </authorList>
    </citation>
    <scope>NUCLEOTIDE SEQUENCE [LARGE SCALE GENOMIC DNA]</scope>
    <source>
        <strain evidence="10">1-1 BBBD Race 1</strain>
    </source>
</reference>